<evidence type="ECO:0000313" key="2">
    <source>
        <dbReference type="Proteomes" id="UP000320011"/>
    </source>
</evidence>
<dbReference type="Proteomes" id="UP000320011">
    <property type="component" value="Unassembled WGS sequence"/>
</dbReference>
<dbReference type="RefSeq" id="WP_144588945.1">
    <property type="nucleotide sequence ID" value="NZ_VJWX01000140.1"/>
</dbReference>
<dbReference type="NCBIfam" id="NF043052">
    <property type="entry name" value="DodecBact"/>
    <property type="match status" value="1"/>
</dbReference>
<dbReference type="InterPro" id="IPR025543">
    <property type="entry name" value="Dodecin-like"/>
</dbReference>
<dbReference type="EMBL" id="VJWX01000140">
    <property type="protein sequence ID" value="TVT50431.1"/>
    <property type="molecule type" value="Genomic_DNA"/>
</dbReference>
<dbReference type="Gene3D" id="3.30.1660.10">
    <property type="entry name" value="Flavin-binding protein dodecin"/>
    <property type="match status" value="1"/>
</dbReference>
<dbReference type="SUPFAM" id="SSF89807">
    <property type="entry name" value="Dodecin-like"/>
    <property type="match status" value="1"/>
</dbReference>
<dbReference type="InterPro" id="IPR050049">
    <property type="entry name" value="Dodecin_bact"/>
</dbReference>
<evidence type="ECO:0000313" key="1">
    <source>
        <dbReference type="EMBL" id="TVT50431.1"/>
    </source>
</evidence>
<comment type="caution">
    <text evidence="1">The sequence shown here is derived from an EMBL/GenBank/DDBJ whole genome shotgun (WGS) entry which is preliminary data.</text>
</comment>
<organism evidence="1 2">
    <name type="scientific">Amycolatopsis rhizosphaerae</name>
    <dbReference type="NCBI Taxonomy" id="2053003"/>
    <lineage>
        <taxon>Bacteria</taxon>
        <taxon>Bacillati</taxon>
        <taxon>Actinomycetota</taxon>
        <taxon>Actinomycetes</taxon>
        <taxon>Pseudonocardiales</taxon>
        <taxon>Pseudonocardiaceae</taxon>
        <taxon>Amycolatopsis</taxon>
    </lineage>
</organism>
<keyword evidence="2" id="KW-1185">Reference proteome</keyword>
<dbReference type="PANTHER" id="PTHR39324:SF1">
    <property type="entry name" value="CALCIUM DODECIN"/>
    <property type="match status" value="1"/>
</dbReference>
<accession>A0A558CNT7</accession>
<protein>
    <submittedName>
        <fullName evidence="1">Dodecin domain-containing protein</fullName>
    </submittedName>
</protein>
<reference evidence="1 2" key="1">
    <citation type="submission" date="2019-07" db="EMBL/GenBank/DDBJ databases">
        <authorList>
            <person name="Duangmal K."/>
            <person name="Teo W.F.A."/>
        </authorList>
    </citation>
    <scope>NUCLEOTIDE SEQUENCE [LARGE SCALE GENOMIC DNA]</scope>
    <source>
        <strain evidence="1 2">TBRC 6029</strain>
    </source>
</reference>
<gene>
    <name evidence="1" type="ORF">FNH05_15940</name>
</gene>
<dbReference type="OrthoDB" id="9805889at2"/>
<proteinExistence type="predicted"/>
<name>A0A558CNT7_9PSEU</name>
<dbReference type="InterPro" id="IPR009923">
    <property type="entry name" value="Dodecin"/>
</dbReference>
<dbReference type="InterPro" id="IPR036694">
    <property type="entry name" value="Dodecin-like_sf"/>
</dbReference>
<dbReference type="PANTHER" id="PTHR39324">
    <property type="entry name" value="CALCIUM DODECIN"/>
    <property type="match status" value="1"/>
</dbReference>
<reference evidence="1 2" key="2">
    <citation type="submission" date="2019-08" db="EMBL/GenBank/DDBJ databases">
        <title>Amycolatopsis acidicola sp. nov., isolated from peat swamp forest soil.</title>
        <authorList>
            <person name="Srisuk N."/>
        </authorList>
    </citation>
    <scope>NUCLEOTIDE SEQUENCE [LARGE SCALE GENOMIC DNA]</scope>
    <source>
        <strain evidence="1 2">TBRC 6029</strain>
    </source>
</reference>
<sequence>MAGHTYRVTEIVGSSGESIEDAIRGGIERAAQTLRELDWFEVTEIRGHLENGAVGHFQVGMKVGFRLEEPGESEESG</sequence>
<dbReference type="AlphaFoldDB" id="A0A558CNT7"/>
<dbReference type="Pfam" id="PF07311">
    <property type="entry name" value="Dodecin"/>
    <property type="match status" value="1"/>
</dbReference>